<evidence type="ECO:0000313" key="2">
    <source>
        <dbReference type="EMBL" id="TYK18030.1"/>
    </source>
</evidence>
<dbReference type="AlphaFoldDB" id="A0A5D3D2V3"/>
<dbReference type="Proteomes" id="UP000321393">
    <property type="component" value="Unassembled WGS sequence"/>
</dbReference>
<protein>
    <submittedName>
        <fullName evidence="2">Ty3-gypsy retrotransposon protein</fullName>
    </submittedName>
</protein>
<evidence type="ECO:0000313" key="1">
    <source>
        <dbReference type="EMBL" id="KAA0042087.1"/>
    </source>
</evidence>
<evidence type="ECO:0000313" key="4">
    <source>
        <dbReference type="Proteomes" id="UP000321947"/>
    </source>
</evidence>
<proteinExistence type="predicted"/>
<dbReference type="PANTHER" id="PTHR33437">
    <property type="entry name" value="OS06G0361200 PROTEIN"/>
    <property type="match status" value="1"/>
</dbReference>
<dbReference type="EMBL" id="SSTD01007940">
    <property type="protein sequence ID" value="TYK18030.1"/>
    <property type="molecule type" value="Genomic_DNA"/>
</dbReference>
<comment type="caution">
    <text evidence="2">The sequence shown here is derived from an EMBL/GenBank/DDBJ whole genome shotgun (WGS) entry which is preliminary data.</text>
</comment>
<gene>
    <name evidence="2" type="ORF">E5676_scaffold306G003490</name>
    <name evidence="1" type="ORF">E6C27_scaffold67G005560</name>
</gene>
<organism evidence="2 4">
    <name type="scientific">Cucumis melo var. makuwa</name>
    <name type="common">Oriental melon</name>
    <dbReference type="NCBI Taxonomy" id="1194695"/>
    <lineage>
        <taxon>Eukaryota</taxon>
        <taxon>Viridiplantae</taxon>
        <taxon>Streptophyta</taxon>
        <taxon>Embryophyta</taxon>
        <taxon>Tracheophyta</taxon>
        <taxon>Spermatophyta</taxon>
        <taxon>Magnoliopsida</taxon>
        <taxon>eudicotyledons</taxon>
        <taxon>Gunneridae</taxon>
        <taxon>Pentapetalae</taxon>
        <taxon>rosids</taxon>
        <taxon>fabids</taxon>
        <taxon>Cucurbitales</taxon>
        <taxon>Cucurbitaceae</taxon>
        <taxon>Benincaseae</taxon>
        <taxon>Cucumis</taxon>
    </lineage>
</organism>
<accession>A0A5D3D2V3</accession>
<dbReference type="EMBL" id="SSTE01016227">
    <property type="protein sequence ID" value="KAA0042087.1"/>
    <property type="molecule type" value="Genomic_DNA"/>
</dbReference>
<sequence length="166" mass="18994">MVLRKVSSKATVTNDSYTRLVIQSHIKRSMQEQEQSYVLKKKNKESHLKVVSVMMVDLIAETAMAEMERKINFLMKAIEERDHEIITLKDQMKTCKTVESSKTPVVKADNKQDATVHLCVSLSVQQLQDMITSSIRVQYGGPSQTSFMYSKPYTKKINDLQMPVGY</sequence>
<name>A0A5D3D2V3_CUCMM</name>
<reference evidence="3 4" key="1">
    <citation type="submission" date="2019-08" db="EMBL/GenBank/DDBJ databases">
        <title>Draft genome sequences of two oriental melons (Cucumis melo L. var makuwa).</title>
        <authorList>
            <person name="Kwon S.-Y."/>
        </authorList>
    </citation>
    <scope>NUCLEOTIDE SEQUENCE [LARGE SCALE GENOMIC DNA]</scope>
    <source>
        <strain evidence="4">cv. Chang Bougi</strain>
        <strain evidence="3">cv. SW 3</strain>
        <tissue evidence="2">Leaf</tissue>
    </source>
</reference>
<dbReference type="PANTHER" id="PTHR33437:SF2">
    <property type="entry name" value="OS06G0361200 PROTEIN"/>
    <property type="match status" value="1"/>
</dbReference>
<dbReference type="Proteomes" id="UP000321947">
    <property type="component" value="Unassembled WGS sequence"/>
</dbReference>
<evidence type="ECO:0000313" key="3">
    <source>
        <dbReference type="Proteomes" id="UP000321393"/>
    </source>
</evidence>